<dbReference type="AlphaFoldDB" id="A0A9D4FZH6"/>
<organism evidence="2 3">
    <name type="scientific">Dreissena polymorpha</name>
    <name type="common">Zebra mussel</name>
    <name type="synonym">Mytilus polymorpha</name>
    <dbReference type="NCBI Taxonomy" id="45954"/>
    <lineage>
        <taxon>Eukaryota</taxon>
        <taxon>Metazoa</taxon>
        <taxon>Spiralia</taxon>
        <taxon>Lophotrochozoa</taxon>
        <taxon>Mollusca</taxon>
        <taxon>Bivalvia</taxon>
        <taxon>Autobranchia</taxon>
        <taxon>Heteroconchia</taxon>
        <taxon>Euheterodonta</taxon>
        <taxon>Imparidentia</taxon>
        <taxon>Neoheterodontei</taxon>
        <taxon>Myida</taxon>
        <taxon>Dreissenoidea</taxon>
        <taxon>Dreissenidae</taxon>
        <taxon>Dreissena</taxon>
    </lineage>
</organism>
<feature type="transmembrane region" description="Helical" evidence="1">
    <location>
        <begin position="20"/>
        <end position="47"/>
    </location>
</feature>
<reference evidence="2" key="1">
    <citation type="journal article" date="2019" name="bioRxiv">
        <title>The Genome of the Zebra Mussel, Dreissena polymorpha: A Resource for Invasive Species Research.</title>
        <authorList>
            <person name="McCartney M.A."/>
            <person name="Auch B."/>
            <person name="Kono T."/>
            <person name="Mallez S."/>
            <person name="Zhang Y."/>
            <person name="Obille A."/>
            <person name="Becker A."/>
            <person name="Abrahante J.E."/>
            <person name="Garbe J."/>
            <person name="Badalamenti J.P."/>
            <person name="Herman A."/>
            <person name="Mangelson H."/>
            <person name="Liachko I."/>
            <person name="Sullivan S."/>
            <person name="Sone E.D."/>
            <person name="Koren S."/>
            <person name="Silverstein K.A.T."/>
            <person name="Beckman K.B."/>
            <person name="Gohl D.M."/>
        </authorList>
    </citation>
    <scope>NUCLEOTIDE SEQUENCE</scope>
    <source>
        <strain evidence="2">Duluth1</strain>
        <tissue evidence="2">Whole animal</tissue>
    </source>
</reference>
<keyword evidence="3" id="KW-1185">Reference proteome</keyword>
<name>A0A9D4FZH6_DREPO</name>
<sequence>MTQTAAAAKCANDVDKGWAWLLLVAVYSGIFFLSTPIFMCGVIYFALLTYYGENAAKTSVIESLNSGLLSLLGRKPVLFLVFYVTRFCTN</sequence>
<evidence type="ECO:0000256" key="1">
    <source>
        <dbReference type="SAM" id="Phobius"/>
    </source>
</evidence>
<keyword evidence="1" id="KW-0472">Membrane</keyword>
<reference evidence="2" key="2">
    <citation type="submission" date="2020-11" db="EMBL/GenBank/DDBJ databases">
        <authorList>
            <person name="McCartney M.A."/>
            <person name="Auch B."/>
            <person name="Kono T."/>
            <person name="Mallez S."/>
            <person name="Becker A."/>
            <person name="Gohl D.M."/>
            <person name="Silverstein K.A.T."/>
            <person name="Koren S."/>
            <person name="Bechman K.B."/>
            <person name="Herman A."/>
            <person name="Abrahante J.E."/>
            <person name="Garbe J."/>
        </authorList>
    </citation>
    <scope>NUCLEOTIDE SEQUENCE</scope>
    <source>
        <strain evidence="2">Duluth1</strain>
        <tissue evidence="2">Whole animal</tissue>
    </source>
</reference>
<keyword evidence="1" id="KW-0812">Transmembrane</keyword>
<evidence type="ECO:0000313" key="3">
    <source>
        <dbReference type="Proteomes" id="UP000828390"/>
    </source>
</evidence>
<accession>A0A9D4FZH6</accession>
<evidence type="ECO:0000313" key="2">
    <source>
        <dbReference type="EMBL" id="KAH3807833.1"/>
    </source>
</evidence>
<comment type="caution">
    <text evidence="2">The sequence shown here is derived from an EMBL/GenBank/DDBJ whole genome shotgun (WGS) entry which is preliminary data.</text>
</comment>
<keyword evidence="1" id="KW-1133">Transmembrane helix</keyword>
<protein>
    <submittedName>
        <fullName evidence="2">Uncharacterized protein</fullName>
    </submittedName>
</protein>
<gene>
    <name evidence="2" type="ORF">DPMN_136181</name>
</gene>
<proteinExistence type="predicted"/>
<dbReference type="Proteomes" id="UP000828390">
    <property type="component" value="Unassembled WGS sequence"/>
</dbReference>
<dbReference type="EMBL" id="JAIWYP010000006">
    <property type="protein sequence ID" value="KAH3807833.1"/>
    <property type="molecule type" value="Genomic_DNA"/>
</dbReference>